<comment type="catalytic activity">
    <reaction evidence="1">
        <text>S-ubiquitinyl-[E2 ubiquitin-conjugating enzyme]-L-cysteine + [acceptor protein]-L-lysine = [E2 ubiquitin-conjugating enzyme]-L-cysteine + N(6)-ubiquitinyl-[acceptor protein]-L-lysine.</text>
        <dbReference type="EC" id="2.3.2.26"/>
    </reaction>
</comment>
<dbReference type="SMART" id="SM00119">
    <property type="entry name" value="HECTc"/>
    <property type="match status" value="1"/>
</dbReference>
<dbReference type="PANTHER" id="PTHR45700">
    <property type="entry name" value="UBIQUITIN-PROTEIN LIGASE E3C"/>
    <property type="match status" value="1"/>
</dbReference>
<dbReference type="Pfam" id="PF00632">
    <property type="entry name" value="HECT"/>
    <property type="match status" value="2"/>
</dbReference>
<dbReference type="PROSITE" id="PS50237">
    <property type="entry name" value="HECT"/>
    <property type="match status" value="1"/>
</dbReference>
<dbReference type="GO" id="GO:0006511">
    <property type="term" value="P:ubiquitin-dependent protein catabolic process"/>
    <property type="evidence" value="ECO:0007669"/>
    <property type="project" value="TreeGrafter"/>
</dbReference>
<organism evidence="7 8">
    <name type="scientific">Piloderma croceum (strain F 1598)</name>
    <dbReference type="NCBI Taxonomy" id="765440"/>
    <lineage>
        <taxon>Eukaryota</taxon>
        <taxon>Fungi</taxon>
        <taxon>Dikarya</taxon>
        <taxon>Basidiomycota</taxon>
        <taxon>Agaricomycotina</taxon>
        <taxon>Agaricomycetes</taxon>
        <taxon>Agaricomycetidae</taxon>
        <taxon>Atheliales</taxon>
        <taxon>Atheliaceae</taxon>
        <taxon>Piloderma</taxon>
    </lineage>
</organism>
<dbReference type="InParanoid" id="A0A0C3GIR4"/>
<dbReference type="GO" id="GO:0000209">
    <property type="term" value="P:protein polyubiquitination"/>
    <property type="evidence" value="ECO:0007669"/>
    <property type="project" value="InterPro"/>
</dbReference>
<dbReference type="Gene3D" id="3.30.2160.10">
    <property type="entry name" value="Hect, E3 ligase catalytic domain"/>
    <property type="match status" value="1"/>
</dbReference>
<evidence type="ECO:0000256" key="5">
    <source>
        <dbReference type="PROSITE-ProRule" id="PRU00104"/>
    </source>
</evidence>
<dbReference type="InterPro" id="IPR000569">
    <property type="entry name" value="HECT_dom"/>
</dbReference>
<gene>
    <name evidence="7" type="ORF">PILCRDRAFT_689</name>
</gene>
<evidence type="ECO:0000256" key="3">
    <source>
        <dbReference type="ARBA" id="ARBA00022679"/>
    </source>
</evidence>
<evidence type="ECO:0000313" key="7">
    <source>
        <dbReference type="EMBL" id="KIM91524.1"/>
    </source>
</evidence>
<evidence type="ECO:0000256" key="1">
    <source>
        <dbReference type="ARBA" id="ARBA00000885"/>
    </source>
</evidence>
<dbReference type="PANTHER" id="PTHR45700:SF2">
    <property type="entry name" value="UBIQUITIN-PROTEIN LIGASE E3C"/>
    <property type="match status" value="1"/>
</dbReference>
<keyword evidence="3" id="KW-0808">Transferase</keyword>
<name>A0A0C3GIR4_PILCF</name>
<evidence type="ECO:0000256" key="2">
    <source>
        <dbReference type="ARBA" id="ARBA00012485"/>
    </source>
</evidence>
<dbReference type="STRING" id="765440.A0A0C3GIR4"/>
<dbReference type="OrthoDB" id="8068875at2759"/>
<feature type="active site" description="Glycyl thioester intermediate" evidence="5">
    <location>
        <position position="200"/>
    </location>
</feature>
<reference evidence="7 8" key="1">
    <citation type="submission" date="2014-04" db="EMBL/GenBank/DDBJ databases">
        <authorList>
            <consortium name="DOE Joint Genome Institute"/>
            <person name="Kuo A."/>
            <person name="Tarkka M."/>
            <person name="Buscot F."/>
            <person name="Kohler A."/>
            <person name="Nagy L.G."/>
            <person name="Floudas D."/>
            <person name="Copeland A."/>
            <person name="Barry K.W."/>
            <person name="Cichocki N."/>
            <person name="Veneault-Fourrey C."/>
            <person name="LaButti K."/>
            <person name="Lindquist E.A."/>
            <person name="Lipzen A."/>
            <person name="Lundell T."/>
            <person name="Morin E."/>
            <person name="Murat C."/>
            <person name="Sun H."/>
            <person name="Tunlid A."/>
            <person name="Henrissat B."/>
            <person name="Grigoriev I.V."/>
            <person name="Hibbett D.S."/>
            <person name="Martin F."/>
            <person name="Nordberg H.P."/>
            <person name="Cantor M.N."/>
            <person name="Hua S.X."/>
        </authorList>
    </citation>
    <scope>NUCLEOTIDE SEQUENCE [LARGE SCALE GENOMIC DNA]</scope>
    <source>
        <strain evidence="7 8">F 1598</strain>
    </source>
</reference>
<keyword evidence="4 5" id="KW-0833">Ubl conjugation pathway</keyword>
<dbReference type="SUPFAM" id="SSF56204">
    <property type="entry name" value="Hect, E3 ligase catalytic domain"/>
    <property type="match status" value="1"/>
</dbReference>
<feature type="domain" description="HECT" evidence="6">
    <location>
        <begin position="80"/>
        <end position="242"/>
    </location>
</feature>
<dbReference type="InterPro" id="IPR035983">
    <property type="entry name" value="Hect_E3_ubiquitin_ligase"/>
</dbReference>
<sequence length="242" mass="27280">MPRNSKLVSFHRTDPRQGDVRRLVDVAFAGFFLAKWLGKQKSFLDDLATHVPQALIRQPGRLISQFHHCVEEFGIAKTLDLIPNGSNVAVTRENRLQYIQLVSHYRLIGSGAYLRTHHVTANVEGDSMLNQQEVQILLEGVNSPVDLADLRKHTNYDGALAVVVEICSRPPLLGFKELVPNFAIHDASENEQRLLTASTCVNLCLYPFALSILWQFPRYKNERVLREKLLQAIHSGAGFDLS</sequence>
<dbReference type="InterPro" id="IPR044611">
    <property type="entry name" value="E3A/B/C-like"/>
</dbReference>
<accession>A0A0C3GIR4</accession>
<evidence type="ECO:0000256" key="4">
    <source>
        <dbReference type="ARBA" id="ARBA00022786"/>
    </source>
</evidence>
<proteinExistence type="predicted"/>
<dbReference type="EMBL" id="KN832971">
    <property type="protein sequence ID" value="KIM91524.1"/>
    <property type="molecule type" value="Genomic_DNA"/>
</dbReference>
<keyword evidence="8" id="KW-1185">Reference proteome</keyword>
<protein>
    <recommendedName>
        <fullName evidence="2">HECT-type E3 ubiquitin transferase</fullName>
        <ecNumber evidence="2">2.3.2.26</ecNumber>
    </recommendedName>
</protein>
<dbReference type="HOGENOM" id="CLU_002173_9_3_1"/>
<reference evidence="8" key="2">
    <citation type="submission" date="2015-01" db="EMBL/GenBank/DDBJ databases">
        <title>Evolutionary Origins and Diversification of the Mycorrhizal Mutualists.</title>
        <authorList>
            <consortium name="DOE Joint Genome Institute"/>
            <consortium name="Mycorrhizal Genomics Consortium"/>
            <person name="Kohler A."/>
            <person name="Kuo A."/>
            <person name="Nagy L.G."/>
            <person name="Floudas D."/>
            <person name="Copeland A."/>
            <person name="Barry K.W."/>
            <person name="Cichocki N."/>
            <person name="Veneault-Fourrey C."/>
            <person name="LaButti K."/>
            <person name="Lindquist E.A."/>
            <person name="Lipzen A."/>
            <person name="Lundell T."/>
            <person name="Morin E."/>
            <person name="Murat C."/>
            <person name="Riley R."/>
            <person name="Ohm R."/>
            <person name="Sun H."/>
            <person name="Tunlid A."/>
            <person name="Henrissat B."/>
            <person name="Grigoriev I.V."/>
            <person name="Hibbett D.S."/>
            <person name="Martin F."/>
        </authorList>
    </citation>
    <scope>NUCLEOTIDE SEQUENCE [LARGE SCALE GENOMIC DNA]</scope>
    <source>
        <strain evidence="8">F 1598</strain>
    </source>
</reference>
<dbReference type="AlphaFoldDB" id="A0A0C3GIR4"/>
<dbReference type="GO" id="GO:0061630">
    <property type="term" value="F:ubiquitin protein ligase activity"/>
    <property type="evidence" value="ECO:0007669"/>
    <property type="project" value="UniProtKB-EC"/>
</dbReference>
<dbReference type="Gene3D" id="3.90.1750.10">
    <property type="entry name" value="Hect, E3 ligase catalytic domains"/>
    <property type="match status" value="1"/>
</dbReference>
<evidence type="ECO:0000259" key="6">
    <source>
        <dbReference type="PROSITE" id="PS50237"/>
    </source>
</evidence>
<dbReference type="Proteomes" id="UP000054166">
    <property type="component" value="Unassembled WGS sequence"/>
</dbReference>
<dbReference type="EC" id="2.3.2.26" evidence="2"/>
<dbReference type="Gene3D" id="3.30.2410.10">
    <property type="entry name" value="Hect, E3 ligase catalytic domain"/>
    <property type="match status" value="1"/>
</dbReference>
<evidence type="ECO:0000313" key="8">
    <source>
        <dbReference type="Proteomes" id="UP000054166"/>
    </source>
</evidence>